<dbReference type="InterPro" id="IPR011008">
    <property type="entry name" value="Dimeric_a/b-barrel"/>
</dbReference>
<dbReference type="Pfam" id="PF01037">
    <property type="entry name" value="AsnC_trans_reg"/>
    <property type="match status" value="1"/>
</dbReference>
<dbReference type="Gene3D" id="3.30.70.920">
    <property type="match status" value="1"/>
</dbReference>
<proteinExistence type="predicted"/>
<dbReference type="PRINTS" id="PR00033">
    <property type="entry name" value="HTHASNC"/>
</dbReference>
<evidence type="ECO:0000256" key="2">
    <source>
        <dbReference type="ARBA" id="ARBA00023125"/>
    </source>
</evidence>
<feature type="domain" description="HTH asnC-type" evidence="4">
    <location>
        <begin position="47"/>
        <end position="108"/>
    </location>
</feature>
<dbReference type="Gene3D" id="1.10.10.10">
    <property type="entry name" value="Winged helix-like DNA-binding domain superfamily/Winged helix DNA-binding domain"/>
    <property type="match status" value="1"/>
</dbReference>
<evidence type="ECO:0000313" key="5">
    <source>
        <dbReference type="EMBL" id="PCK30107.1"/>
    </source>
</evidence>
<dbReference type="GO" id="GO:0005829">
    <property type="term" value="C:cytosol"/>
    <property type="evidence" value="ECO:0007669"/>
    <property type="project" value="TreeGrafter"/>
</dbReference>
<dbReference type="AlphaFoldDB" id="A0A2A5JL48"/>
<dbReference type="InterPro" id="IPR036390">
    <property type="entry name" value="WH_DNA-bd_sf"/>
</dbReference>
<dbReference type="PROSITE" id="PS50956">
    <property type="entry name" value="HTH_ASNC_2"/>
    <property type="match status" value="1"/>
</dbReference>
<keyword evidence="6" id="KW-1185">Reference proteome</keyword>
<evidence type="ECO:0000313" key="6">
    <source>
        <dbReference type="Proteomes" id="UP000228621"/>
    </source>
</evidence>
<dbReference type="GO" id="GO:0043200">
    <property type="term" value="P:response to amino acid"/>
    <property type="evidence" value="ECO:0007669"/>
    <property type="project" value="TreeGrafter"/>
</dbReference>
<organism evidence="5 6">
    <name type="scientific">Pseudoalteromonas piscicida</name>
    <dbReference type="NCBI Taxonomy" id="43662"/>
    <lineage>
        <taxon>Bacteria</taxon>
        <taxon>Pseudomonadati</taxon>
        <taxon>Pseudomonadota</taxon>
        <taxon>Gammaproteobacteria</taxon>
        <taxon>Alteromonadales</taxon>
        <taxon>Pseudoalteromonadaceae</taxon>
        <taxon>Pseudoalteromonas</taxon>
    </lineage>
</organism>
<dbReference type="Proteomes" id="UP000228621">
    <property type="component" value="Unassembled WGS sequence"/>
</dbReference>
<dbReference type="InterPro" id="IPR019888">
    <property type="entry name" value="Tscrpt_reg_AsnC-like"/>
</dbReference>
<accession>A0A2A5JL48</accession>
<dbReference type="EMBL" id="NKHF01000098">
    <property type="protein sequence ID" value="PCK30107.1"/>
    <property type="molecule type" value="Genomic_DNA"/>
</dbReference>
<evidence type="ECO:0000256" key="1">
    <source>
        <dbReference type="ARBA" id="ARBA00023015"/>
    </source>
</evidence>
<dbReference type="PANTHER" id="PTHR30154">
    <property type="entry name" value="LEUCINE-RESPONSIVE REGULATORY PROTEIN"/>
    <property type="match status" value="1"/>
</dbReference>
<dbReference type="GO" id="GO:0043565">
    <property type="term" value="F:sequence-specific DNA binding"/>
    <property type="evidence" value="ECO:0007669"/>
    <property type="project" value="InterPro"/>
</dbReference>
<dbReference type="Pfam" id="PF13412">
    <property type="entry name" value="HTH_24"/>
    <property type="match status" value="1"/>
</dbReference>
<dbReference type="SUPFAM" id="SSF46785">
    <property type="entry name" value="Winged helix' DNA-binding domain"/>
    <property type="match status" value="1"/>
</dbReference>
<keyword evidence="3" id="KW-0804">Transcription</keyword>
<evidence type="ECO:0000259" key="4">
    <source>
        <dbReference type="PROSITE" id="PS50956"/>
    </source>
</evidence>
<comment type="caution">
    <text evidence="5">The sequence shown here is derived from an EMBL/GenBank/DDBJ whole genome shotgun (WGS) entry which is preliminary data.</text>
</comment>
<dbReference type="InterPro" id="IPR036388">
    <property type="entry name" value="WH-like_DNA-bd_sf"/>
</dbReference>
<dbReference type="InterPro" id="IPR019887">
    <property type="entry name" value="Tscrpt_reg_AsnC/Lrp_C"/>
</dbReference>
<dbReference type="OrthoDB" id="166264at2"/>
<dbReference type="InterPro" id="IPR000485">
    <property type="entry name" value="AsnC-type_HTH_dom"/>
</dbReference>
<dbReference type="SMART" id="SM00344">
    <property type="entry name" value="HTH_ASNC"/>
    <property type="match status" value="1"/>
</dbReference>
<name>A0A2A5JL48_PSEO7</name>
<keyword evidence="2" id="KW-0238">DNA-binding</keyword>
<sequence length="197" mass="21957">MGSLSYLVIIPRSRLTNHHEHNLPIFSKSSILISKNHYFIAYMSVNLDTKDKQLLNALQHNARLSNASLAETANLSDTPCLRRVKRLQDTGVISGYHAAIDRAQVDLSILVYAFIKLSENTAAAAQLFEQHVESEDQVISCSVISGSYDYLLEIVAKDLPSYEQFAKHQLGACKVISGIESTIVLKQTFAKRVLPIR</sequence>
<dbReference type="SUPFAM" id="SSF54909">
    <property type="entry name" value="Dimeric alpha+beta barrel"/>
    <property type="match status" value="1"/>
</dbReference>
<gene>
    <name evidence="5" type="ORF">CEX98_19545</name>
</gene>
<protein>
    <submittedName>
        <fullName evidence="5">Transcriptional regulator</fullName>
    </submittedName>
</protein>
<evidence type="ECO:0000256" key="3">
    <source>
        <dbReference type="ARBA" id="ARBA00023163"/>
    </source>
</evidence>
<dbReference type="PANTHER" id="PTHR30154:SF34">
    <property type="entry name" value="TRANSCRIPTIONAL REGULATOR AZLB"/>
    <property type="match status" value="1"/>
</dbReference>
<reference evidence="6" key="1">
    <citation type="journal article" date="2019" name="Genome Announc.">
        <title>Draft Genome Sequence of Pseudoalteromonas piscicida Strain 36Y ROTHPW, an Hypersaline Seawater Isolate from the South Coast of Sonora, Mexico.</title>
        <authorList>
            <person name="Sanchez-Diaz R."/>
            <person name="Molina-Garza Z.J."/>
            <person name="Cruz-Suarez L.E."/>
            <person name="Selvin J."/>
            <person name="Kiran G.S."/>
            <person name="Ibarra-Gamez J.C."/>
            <person name="Gomez-Gil B."/>
            <person name="Galaviz-Silva L."/>
        </authorList>
    </citation>
    <scope>NUCLEOTIDE SEQUENCE [LARGE SCALE GENOMIC DNA]</scope>
    <source>
        <strain evidence="6">36Y_RITHPW</strain>
    </source>
</reference>
<keyword evidence="1" id="KW-0805">Transcription regulation</keyword>